<feature type="compositionally biased region" description="Basic and acidic residues" evidence="1">
    <location>
        <begin position="153"/>
        <end position="163"/>
    </location>
</feature>
<comment type="caution">
    <text evidence="2">The sequence shown here is derived from an EMBL/GenBank/DDBJ whole genome shotgun (WGS) entry which is preliminary data.</text>
</comment>
<reference evidence="3" key="2">
    <citation type="journal article" date="2017" name="J. Anim. Genet.">
        <title>Multiple reference genome sequences of hot pepper reveal the massive evolution of plant disease resistance genes by retroduplication.</title>
        <authorList>
            <person name="Kim S."/>
            <person name="Park J."/>
            <person name="Yeom S.-I."/>
            <person name="Kim Y.-M."/>
            <person name="Seo E."/>
            <person name="Kim K.-T."/>
            <person name="Kim M.-S."/>
            <person name="Lee J.M."/>
            <person name="Cheong K."/>
            <person name="Shin H.-S."/>
            <person name="Kim S.-B."/>
            <person name="Han K."/>
            <person name="Lee J."/>
            <person name="Park M."/>
            <person name="Lee H.-A."/>
            <person name="Lee H.-Y."/>
            <person name="Lee Y."/>
            <person name="Oh S."/>
            <person name="Lee J.H."/>
            <person name="Choi E."/>
            <person name="Choi E."/>
            <person name="Lee S.E."/>
            <person name="Jeon J."/>
            <person name="Kim H."/>
            <person name="Choi G."/>
            <person name="Song H."/>
            <person name="Lee J."/>
            <person name="Lee S.-C."/>
            <person name="Kwon J.-K."/>
            <person name="Lee H.-Y."/>
            <person name="Koo N."/>
            <person name="Hong Y."/>
            <person name="Kim R.W."/>
            <person name="Kang W.-H."/>
            <person name="Huh J.H."/>
            <person name="Kang B.-C."/>
            <person name="Yang T.-J."/>
            <person name="Lee Y.-H."/>
            <person name="Bennetzen J.L."/>
            <person name="Choi D."/>
        </authorList>
    </citation>
    <scope>NUCLEOTIDE SEQUENCE [LARGE SCALE GENOMIC DNA]</scope>
    <source>
        <strain evidence="3">cv. PBC81</strain>
    </source>
</reference>
<feature type="region of interest" description="Disordered" evidence="1">
    <location>
        <begin position="80"/>
        <end position="103"/>
    </location>
</feature>
<evidence type="ECO:0000313" key="3">
    <source>
        <dbReference type="Proteomes" id="UP000224567"/>
    </source>
</evidence>
<sequence>MPHVLNVWIYECCSEVDKSIACRIGNRIPRICNWFVVGTKPKFDKFMNGMFSKYVYTNISPTVDELKCLQLPNHDGMDLKDSVNSTLSSTSYRQQTKVDQKAKMTVGSLPLDDFDDCTNQPPLGLLTKSKANSNRDVENNEKDGDDLETPNEQPKDIPEKNDDGNVISTGDHKRDEKLSNESSLQFNFVDLAIPRETIEVQNVHKNLIDNIIAEISSPVIAIQSDDLLQQGNLPDLILLIDNIEVRNKLQVSSTEISSDAFQESMDTIIAGISTLGVTMTVNSDDLSEKVNFLDLFLHTDNVEVSNEPQESTNEISTNAFQESIDNTIAEIFTPVVAMKRKSISPKETNDSEFHIYDSRFSSDLSEADMGKQDANKTRAPRNSNRTKISMSPFTIEFGSSCKGKESAIFDFP</sequence>
<evidence type="ECO:0000313" key="2">
    <source>
        <dbReference type="EMBL" id="PHT34116.1"/>
    </source>
</evidence>
<feature type="compositionally biased region" description="Polar residues" evidence="1">
    <location>
        <begin position="82"/>
        <end position="95"/>
    </location>
</feature>
<dbReference type="PANTHER" id="PTHR48302">
    <property type="entry name" value="ULP1 PROTEASE FAMILY, C-TERMINAL CATALYTIC DOMAIN CONTAINING PROTEIN"/>
    <property type="match status" value="1"/>
</dbReference>
<feature type="compositionally biased region" description="Basic and acidic residues" evidence="1">
    <location>
        <begin position="133"/>
        <end position="142"/>
    </location>
</feature>
<organism evidence="2 3">
    <name type="scientific">Capsicum baccatum</name>
    <name type="common">Peruvian pepper</name>
    <dbReference type="NCBI Taxonomy" id="33114"/>
    <lineage>
        <taxon>Eukaryota</taxon>
        <taxon>Viridiplantae</taxon>
        <taxon>Streptophyta</taxon>
        <taxon>Embryophyta</taxon>
        <taxon>Tracheophyta</taxon>
        <taxon>Spermatophyta</taxon>
        <taxon>Magnoliopsida</taxon>
        <taxon>eudicotyledons</taxon>
        <taxon>Gunneridae</taxon>
        <taxon>Pentapetalae</taxon>
        <taxon>asterids</taxon>
        <taxon>lamiids</taxon>
        <taxon>Solanales</taxon>
        <taxon>Solanaceae</taxon>
        <taxon>Solanoideae</taxon>
        <taxon>Capsiceae</taxon>
        <taxon>Capsicum</taxon>
    </lineage>
</organism>
<feature type="region of interest" description="Disordered" evidence="1">
    <location>
        <begin position="122"/>
        <end position="179"/>
    </location>
</feature>
<feature type="region of interest" description="Disordered" evidence="1">
    <location>
        <begin position="364"/>
        <end position="386"/>
    </location>
</feature>
<dbReference type="OrthoDB" id="1306111at2759"/>
<gene>
    <name evidence="2" type="ORF">CQW23_25916</name>
</gene>
<proteinExistence type="predicted"/>
<protein>
    <submittedName>
        <fullName evidence="2">Uncharacterized protein</fullName>
    </submittedName>
</protein>
<dbReference type="AlphaFoldDB" id="A0A2G2VMB2"/>
<accession>A0A2G2VMB2</accession>
<feature type="compositionally biased region" description="Basic and acidic residues" evidence="1">
    <location>
        <begin position="170"/>
        <end position="179"/>
    </location>
</feature>
<reference evidence="2 3" key="1">
    <citation type="journal article" date="2017" name="Genome Biol.">
        <title>New reference genome sequences of hot pepper reveal the massive evolution of plant disease-resistance genes by retroduplication.</title>
        <authorList>
            <person name="Kim S."/>
            <person name="Park J."/>
            <person name="Yeom S.I."/>
            <person name="Kim Y.M."/>
            <person name="Seo E."/>
            <person name="Kim K.T."/>
            <person name="Kim M.S."/>
            <person name="Lee J.M."/>
            <person name="Cheong K."/>
            <person name="Shin H.S."/>
            <person name="Kim S.B."/>
            <person name="Han K."/>
            <person name="Lee J."/>
            <person name="Park M."/>
            <person name="Lee H.A."/>
            <person name="Lee H.Y."/>
            <person name="Lee Y."/>
            <person name="Oh S."/>
            <person name="Lee J.H."/>
            <person name="Choi E."/>
            <person name="Choi E."/>
            <person name="Lee S.E."/>
            <person name="Jeon J."/>
            <person name="Kim H."/>
            <person name="Choi G."/>
            <person name="Song H."/>
            <person name="Lee J."/>
            <person name="Lee S.C."/>
            <person name="Kwon J.K."/>
            <person name="Lee H.Y."/>
            <person name="Koo N."/>
            <person name="Hong Y."/>
            <person name="Kim R.W."/>
            <person name="Kang W.H."/>
            <person name="Huh J.H."/>
            <person name="Kang B.C."/>
            <person name="Yang T.J."/>
            <person name="Lee Y.H."/>
            <person name="Bennetzen J.L."/>
            <person name="Choi D."/>
        </authorList>
    </citation>
    <scope>NUCLEOTIDE SEQUENCE [LARGE SCALE GENOMIC DNA]</scope>
    <source>
        <strain evidence="3">cv. PBC81</strain>
    </source>
</reference>
<dbReference type="PANTHER" id="PTHR48302:SF2">
    <property type="entry name" value="DUF1985 DOMAIN-CONTAINING PROTEIN"/>
    <property type="match status" value="1"/>
</dbReference>
<evidence type="ECO:0000256" key="1">
    <source>
        <dbReference type="SAM" id="MobiDB-lite"/>
    </source>
</evidence>
<dbReference type="EMBL" id="MLFT02000011">
    <property type="protein sequence ID" value="PHT34116.1"/>
    <property type="molecule type" value="Genomic_DNA"/>
</dbReference>
<keyword evidence="3" id="KW-1185">Reference proteome</keyword>
<dbReference type="Proteomes" id="UP000224567">
    <property type="component" value="Unassembled WGS sequence"/>
</dbReference>
<name>A0A2G2VMB2_CAPBA</name>